<keyword evidence="3" id="KW-0012">Acyltransferase</keyword>
<evidence type="ECO:0000313" key="3">
    <source>
        <dbReference type="EMBL" id="QEL11574.1"/>
    </source>
</evidence>
<feature type="transmembrane region" description="Helical" evidence="1">
    <location>
        <begin position="267"/>
        <end position="289"/>
    </location>
</feature>
<feature type="transmembrane region" description="Helical" evidence="1">
    <location>
        <begin position="238"/>
        <end position="255"/>
    </location>
</feature>
<reference evidence="3 4" key="1">
    <citation type="submission" date="2019-08" db="EMBL/GenBank/DDBJ databases">
        <title>Complete genome sequence of Kushneria sp. YCWA18, a halophilic phosphate-solubilizing bacterium isolated from Daqiao saltern in China.</title>
        <authorList>
            <person name="Du G.-X."/>
            <person name="Qu L.-Y."/>
        </authorList>
    </citation>
    <scope>NUCLEOTIDE SEQUENCE [LARGE SCALE GENOMIC DNA]</scope>
    <source>
        <strain evidence="3 4">YCWA18</strain>
    </source>
</reference>
<dbReference type="GO" id="GO:0009103">
    <property type="term" value="P:lipopolysaccharide biosynthetic process"/>
    <property type="evidence" value="ECO:0007669"/>
    <property type="project" value="TreeGrafter"/>
</dbReference>
<keyword evidence="1" id="KW-1133">Transmembrane helix</keyword>
<feature type="transmembrane region" description="Helical" evidence="1">
    <location>
        <begin position="330"/>
        <end position="351"/>
    </location>
</feature>
<keyword evidence="3" id="KW-0808">Transferase</keyword>
<feature type="transmembrane region" description="Helical" evidence="1">
    <location>
        <begin position="202"/>
        <end position="223"/>
    </location>
</feature>
<dbReference type="Proteomes" id="UP000322553">
    <property type="component" value="Chromosome"/>
</dbReference>
<dbReference type="PANTHER" id="PTHR23028">
    <property type="entry name" value="ACETYLTRANSFERASE"/>
    <property type="match status" value="1"/>
</dbReference>
<feature type="transmembrane region" description="Helical" evidence="1">
    <location>
        <begin position="295"/>
        <end position="318"/>
    </location>
</feature>
<dbReference type="InterPro" id="IPR002656">
    <property type="entry name" value="Acyl_transf_3_dom"/>
</dbReference>
<feature type="domain" description="Acyltransferase 3" evidence="2">
    <location>
        <begin position="14"/>
        <end position="402"/>
    </location>
</feature>
<feature type="transmembrane region" description="Helical" evidence="1">
    <location>
        <begin position="385"/>
        <end position="402"/>
    </location>
</feature>
<accession>A0A5C1A0I4</accession>
<dbReference type="GO" id="GO:0016747">
    <property type="term" value="F:acyltransferase activity, transferring groups other than amino-acyl groups"/>
    <property type="evidence" value="ECO:0007669"/>
    <property type="project" value="InterPro"/>
</dbReference>
<dbReference type="GO" id="GO:0016020">
    <property type="term" value="C:membrane"/>
    <property type="evidence" value="ECO:0007669"/>
    <property type="project" value="TreeGrafter"/>
</dbReference>
<dbReference type="EMBL" id="CP043420">
    <property type="protein sequence ID" value="QEL11574.1"/>
    <property type="molecule type" value="Genomic_DNA"/>
</dbReference>
<feature type="transmembrane region" description="Helical" evidence="1">
    <location>
        <begin position="93"/>
        <end position="115"/>
    </location>
</feature>
<dbReference type="PANTHER" id="PTHR23028:SF53">
    <property type="entry name" value="ACYL_TRANSF_3 DOMAIN-CONTAINING PROTEIN"/>
    <property type="match status" value="1"/>
</dbReference>
<dbReference type="AlphaFoldDB" id="A0A5C1A0I4"/>
<feature type="transmembrane region" description="Helical" evidence="1">
    <location>
        <begin position="176"/>
        <end position="195"/>
    </location>
</feature>
<evidence type="ECO:0000256" key="1">
    <source>
        <dbReference type="SAM" id="Phobius"/>
    </source>
</evidence>
<keyword evidence="1" id="KW-0812">Transmembrane</keyword>
<feature type="transmembrane region" description="Helical" evidence="1">
    <location>
        <begin position="45"/>
        <end position="73"/>
    </location>
</feature>
<feature type="transmembrane region" description="Helical" evidence="1">
    <location>
        <begin position="12"/>
        <end position="33"/>
    </location>
</feature>
<dbReference type="InterPro" id="IPR050879">
    <property type="entry name" value="Acyltransferase_3"/>
</dbReference>
<keyword evidence="4" id="KW-1185">Reference proteome</keyword>
<protein>
    <submittedName>
        <fullName evidence="3">Acyltransferase</fullName>
    </submittedName>
</protein>
<proteinExistence type="predicted"/>
<organism evidence="3 4">
    <name type="scientific">Kushneria phosphatilytica</name>
    <dbReference type="NCBI Taxonomy" id="657387"/>
    <lineage>
        <taxon>Bacteria</taxon>
        <taxon>Pseudomonadati</taxon>
        <taxon>Pseudomonadota</taxon>
        <taxon>Gammaproteobacteria</taxon>
        <taxon>Oceanospirillales</taxon>
        <taxon>Halomonadaceae</taxon>
        <taxon>Kushneria</taxon>
    </lineage>
</organism>
<dbReference type="Pfam" id="PF01757">
    <property type="entry name" value="Acyl_transf_3"/>
    <property type="match status" value="1"/>
</dbReference>
<dbReference type="KEGG" id="kuy:FY550_10820"/>
<gene>
    <name evidence="3" type="ORF">FY550_10820</name>
</gene>
<keyword evidence="1" id="KW-0472">Membrane</keyword>
<sequence>MLGGIYAMTREKFVALDWLRFALAMYLVLFHTFKEAYAPIREWPIVHSLLSIGFFSTSTFFVLSGFLLTHVYLRSVHHEHQFRLSTSKGMFWLKRFASLYPIHILALLLALPLMMSSSGNMGEIMVTPNTNVWGPDKLDGVERALDLPALLTNLGLHLTLTHAWNPLYTAFNSPSWSLSALMFFYLVFPFAAPMIGRHRRPILLLAALLSLYLIPALIMFFGYSNSVIGHGLLHRNPLIRLPEFLAGMTLHRIWLLHRTSLRQWLEAGWLPVALLVIAGSFATATWAHLTVRGPWYYLFHNGLLLPSQLMLVLLCVLYQPDSESRLSRAGQRLGVASLSIFALHIPLNIIASRAEKLLMGAIDVMTSDAPWSMLIPLASEASRSIWLYPVFLIVIVAASVLFQEQLVNRMRGWIVRAGSHRRQAALVADDHYHEPQGS</sequence>
<name>A0A5C1A0I4_9GAMM</name>
<evidence type="ECO:0000313" key="4">
    <source>
        <dbReference type="Proteomes" id="UP000322553"/>
    </source>
</evidence>
<evidence type="ECO:0000259" key="2">
    <source>
        <dbReference type="Pfam" id="PF01757"/>
    </source>
</evidence>